<dbReference type="OrthoDB" id="2537141at2759"/>
<organism evidence="2 3">
    <name type="scientific">Suillus luteus UH-Slu-Lm8-n1</name>
    <dbReference type="NCBI Taxonomy" id="930992"/>
    <lineage>
        <taxon>Eukaryota</taxon>
        <taxon>Fungi</taxon>
        <taxon>Dikarya</taxon>
        <taxon>Basidiomycota</taxon>
        <taxon>Agaricomycotina</taxon>
        <taxon>Agaricomycetes</taxon>
        <taxon>Agaricomycetidae</taxon>
        <taxon>Boletales</taxon>
        <taxon>Suillineae</taxon>
        <taxon>Suillaceae</taxon>
        <taxon>Suillus</taxon>
    </lineage>
</organism>
<feature type="region of interest" description="Disordered" evidence="1">
    <location>
        <begin position="256"/>
        <end position="302"/>
    </location>
</feature>
<feature type="region of interest" description="Disordered" evidence="1">
    <location>
        <begin position="25"/>
        <end position="45"/>
    </location>
</feature>
<dbReference type="EMBL" id="KN835136">
    <property type="protein sequence ID" value="KIK48630.1"/>
    <property type="molecule type" value="Genomic_DNA"/>
</dbReference>
<name>A0A0D0AEF4_9AGAM</name>
<evidence type="ECO:0000313" key="2">
    <source>
        <dbReference type="EMBL" id="KIK48630.1"/>
    </source>
</evidence>
<gene>
    <name evidence="2" type="ORF">CY34DRAFT_576730</name>
</gene>
<dbReference type="AlphaFoldDB" id="A0A0D0AEF4"/>
<dbReference type="InParanoid" id="A0A0D0AEF4"/>
<feature type="compositionally biased region" description="Low complexity" evidence="1">
    <location>
        <begin position="256"/>
        <end position="270"/>
    </location>
</feature>
<keyword evidence="3" id="KW-1185">Reference proteome</keyword>
<dbReference type="HOGENOM" id="CLU_642788_0_0_1"/>
<protein>
    <submittedName>
        <fullName evidence="2">Uncharacterized protein</fullName>
    </submittedName>
</protein>
<reference evidence="3" key="2">
    <citation type="submission" date="2015-01" db="EMBL/GenBank/DDBJ databases">
        <title>Evolutionary Origins and Diversification of the Mycorrhizal Mutualists.</title>
        <authorList>
            <consortium name="DOE Joint Genome Institute"/>
            <consortium name="Mycorrhizal Genomics Consortium"/>
            <person name="Kohler A."/>
            <person name="Kuo A."/>
            <person name="Nagy L.G."/>
            <person name="Floudas D."/>
            <person name="Copeland A."/>
            <person name="Barry K.W."/>
            <person name="Cichocki N."/>
            <person name="Veneault-Fourrey C."/>
            <person name="LaButti K."/>
            <person name="Lindquist E.A."/>
            <person name="Lipzen A."/>
            <person name="Lundell T."/>
            <person name="Morin E."/>
            <person name="Murat C."/>
            <person name="Riley R."/>
            <person name="Ohm R."/>
            <person name="Sun H."/>
            <person name="Tunlid A."/>
            <person name="Henrissat B."/>
            <person name="Grigoriev I.V."/>
            <person name="Hibbett D.S."/>
            <person name="Martin F."/>
        </authorList>
    </citation>
    <scope>NUCLEOTIDE SEQUENCE [LARGE SCALE GENOMIC DNA]</scope>
    <source>
        <strain evidence="3">UH-Slu-Lm8-n1</strain>
    </source>
</reference>
<dbReference type="Proteomes" id="UP000054485">
    <property type="component" value="Unassembled WGS sequence"/>
</dbReference>
<reference evidence="2 3" key="1">
    <citation type="submission" date="2014-04" db="EMBL/GenBank/DDBJ databases">
        <authorList>
            <consortium name="DOE Joint Genome Institute"/>
            <person name="Kuo A."/>
            <person name="Ruytinx J."/>
            <person name="Rineau F."/>
            <person name="Colpaert J."/>
            <person name="Kohler A."/>
            <person name="Nagy L.G."/>
            <person name="Floudas D."/>
            <person name="Copeland A."/>
            <person name="Barry K.W."/>
            <person name="Cichocki N."/>
            <person name="Veneault-Fourrey C."/>
            <person name="LaButti K."/>
            <person name="Lindquist E.A."/>
            <person name="Lipzen A."/>
            <person name="Lundell T."/>
            <person name="Morin E."/>
            <person name="Murat C."/>
            <person name="Sun H."/>
            <person name="Tunlid A."/>
            <person name="Henrissat B."/>
            <person name="Grigoriev I.V."/>
            <person name="Hibbett D.S."/>
            <person name="Martin F."/>
            <person name="Nordberg H.P."/>
            <person name="Cantor M.N."/>
            <person name="Hua S.X."/>
        </authorList>
    </citation>
    <scope>NUCLEOTIDE SEQUENCE [LARGE SCALE GENOMIC DNA]</scope>
    <source>
        <strain evidence="2 3">UH-Slu-Lm8-n1</strain>
    </source>
</reference>
<evidence type="ECO:0000256" key="1">
    <source>
        <dbReference type="SAM" id="MobiDB-lite"/>
    </source>
</evidence>
<feature type="compositionally biased region" description="Basic residues" evidence="1">
    <location>
        <begin position="174"/>
        <end position="183"/>
    </location>
</feature>
<proteinExistence type="predicted"/>
<feature type="region of interest" description="Disordered" evidence="1">
    <location>
        <begin position="67"/>
        <end position="184"/>
    </location>
</feature>
<dbReference type="STRING" id="930992.A0A0D0AEF4"/>
<accession>A0A0D0AEF4</accession>
<evidence type="ECO:0000313" key="3">
    <source>
        <dbReference type="Proteomes" id="UP000054485"/>
    </source>
</evidence>
<sequence>MDKSSKNDYIQAYLDRQKVYVCSYSSEGTDHHHPSKIYNARTPTRVQDKEAKKLKFGFDTPILAPRVTGPNVSTNKRSLPGKATQKARKNQKAIDAETSMKENTGSVPAPLIIAQRDPSKRKRKKADVPLGSDEEREARLDERRERKRVKRDIVKPGTNTTVHISPPASERGNKKVARKRGKNHSGTASLALLHGFSATNVGKNRLTLKPLASLGVFNKGKSSAKTKVYKAKEPAQKLFSEIAFLDKTTKRHGSLVDESIVSESSSRPPSTVKKFKNTNHHEDKKLTRSTSHHSVISDLPRGSTAISKPWDIELQSKCQSSDGFRPQTGNPIAGTLVPDRKASWHDQELSSEGQYRRLPSRPFTILRVNRLSIPLIPHLRSASNDLIIVTLLSSFSLQSILLYMAVTTRSVYHQHSINNTLRLPLLV</sequence>